<dbReference type="EMBL" id="LBQX01000032">
    <property type="protein sequence ID" value="KKP86136.1"/>
    <property type="molecule type" value="Genomic_DNA"/>
</dbReference>
<evidence type="ECO:0008006" key="3">
    <source>
        <dbReference type="Google" id="ProtNLM"/>
    </source>
</evidence>
<name>A0A0G0DBZ5_9BACT</name>
<sequence>MNNLVDNFSQILEFGKNYGLPYEKKRAILREYLQSRVIEIIYLQKKSADLIFVGGTALRLLRGLDRFSEDLDFDLTRKLDFEKADLIVKSVITRFLKENIAVSLYRNKKPKRIYYELRFPDLMYDLKLSKNKQEKLMIKIDIEKFWLGHHKETVLFNHYGILANVMTPSLDNVLVQKMAAYKDRGQTMARDIYDIIWLIGHGARIDKEFMKKNKVPVPIISQLLIKYEREKKSIKKFKDRLRPFLINEDASEKLDYF</sequence>
<evidence type="ECO:0000313" key="1">
    <source>
        <dbReference type="EMBL" id="KKP86136.1"/>
    </source>
</evidence>
<accession>A0A0G0DBZ5</accession>
<dbReference type="InterPro" id="IPR014942">
    <property type="entry name" value="AbiEii"/>
</dbReference>
<reference evidence="1 2" key="1">
    <citation type="journal article" date="2015" name="Nature">
        <title>rRNA introns, odd ribosomes, and small enigmatic genomes across a large radiation of phyla.</title>
        <authorList>
            <person name="Brown C.T."/>
            <person name="Hug L.A."/>
            <person name="Thomas B.C."/>
            <person name="Sharon I."/>
            <person name="Castelle C.J."/>
            <person name="Singh A."/>
            <person name="Wilkins M.J."/>
            <person name="Williams K.H."/>
            <person name="Banfield J.F."/>
        </authorList>
    </citation>
    <scope>NUCLEOTIDE SEQUENCE [LARGE SCALE GENOMIC DNA]</scope>
</reference>
<dbReference type="Proteomes" id="UP000034536">
    <property type="component" value="Unassembled WGS sequence"/>
</dbReference>
<dbReference type="AlphaFoldDB" id="A0A0G0DBZ5"/>
<organism evidence="1 2">
    <name type="scientific">Candidatus Roizmanbacteria bacterium GW2011_GWA2_35_8</name>
    <dbReference type="NCBI Taxonomy" id="1618479"/>
    <lineage>
        <taxon>Bacteria</taxon>
        <taxon>Candidatus Roizmaniibacteriota</taxon>
    </lineage>
</organism>
<proteinExistence type="predicted"/>
<comment type="caution">
    <text evidence="1">The sequence shown here is derived from an EMBL/GenBank/DDBJ whole genome shotgun (WGS) entry which is preliminary data.</text>
</comment>
<dbReference type="Pfam" id="PF08843">
    <property type="entry name" value="AbiEii"/>
    <property type="match status" value="1"/>
</dbReference>
<feature type="non-terminal residue" evidence="1">
    <location>
        <position position="257"/>
    </location>
</feature>
<protein>
    <recommendedName>
        <fullName evidence="3">Nucleotidyl transferase AbiEii/AbiGii toxin family protein</fullName>
    </recommendedName>
</protein>
<gene>
    <name evidence="1" type="ORF">UR89_C0032G0019</name>
</gene>
<dbReference type="Gene3D" id="3.10.450.620">
    <property type="entry name" value="JHP933, nucleotidyltransferase-like core domain"/>
    <property type="match status" value="1"/>
</dbReference>
<evidence type="ECO:0000313" key="2">
    <source>
        <dbReference type="Proteomes" id="UP000034536"/>
    </source>
</evidence>